<gene>
    <name evidence="2" type="ORF">Prum_064000</name>
</gene>
<protein>
    <submittedName>
        <fullName evidence="2">Uncharacterized protein</fullName>
    </submittedName>
</protein>
<dbReference type="RefSeq" id="WP_246278185.1">
    <property type="nucleotide sequence ID" value="NZ_BLPG01000001.1"/>
</dbReference>
<comment type="caution">
    <text evidence="2">The sequence shown here is derived from an EMBL/GenBank/DDBJ whole genome shotgun (WGS) entry which is preliminary data.</text>
</comment>
<evidence type="ECO:0000313" key="2">
    <source>
        <dbReference type="EMBL" id="GFJ92758.1"/>
    </source>
</evidence>
<reference evidence="2 3" key="1">
    <citation type="submission" date="2020-03" db="EMBL/GenBank/DDBJ databases">
        <title>Whole genome shotgun sequence of Phytohabitans rumicis NBRC 108638.</title>
        <authorList>
            <person name="Komaki H."/>
            <person name="Tamura T."/>
        </authorList>
    </citation>
    <scope>NUCLEOTIDE SEQUENCE [LARGE SCALE GENOMIC DNA]</scope>
    <source>
        <strain evidence="2 3">NBRC 108638</strain>
    </source>
</reference>
<evidence type="ECO:0000313" key="3">
    <source>
        <dbReference type="Proteomes" id="UP000482960"/>
    </source>
</evidence>
<accession>A0A6V8LCP2</accession>
<feature type="signal peptide" evidence="1">
    <location>
        <begin position="1"/>
        <end position="26"/>
    </location>
</feature>
<sequence>MGGRGTIWAALLAVAAVLFVAAPARAAAIYVELSPETVQAGYLVGIRASCDDNSQPATVESDAFGEVKVYPQFEVLTAAVTVPADKDARRYTVRLRCAGGETATARLNVLASGQPSEGRPPASVAWPMTAPAACWSAAGSSPSRSRPYSGW</sequence>
<evidence type="ECO:0000256" key="1">
    <source>
        <dbReference type="SAM" id="SignalP"/>
    </source>
</evidence>
<dbReference type="Proteomes" id="UP000482960">
    <property type="component" value="Unassembled WGS sequence"/>
</dbReference>
<dbReference type="AlphaFoldDB" id="A0A6V8LCP2"/>
<dbReference type="EMBL" id="BLPG01000001">
    <property type="protein sequence ID" value="GFJ92758.1"/>
    <property type="molecule type" value="Genomic_DNA"/>
</dbReference>
<proteinExistence type="predicted"/>
<organism evidence="2 3">
    <name type="scientific">Phytohabitans rumicis</name>
    <dbReference type="NCBI Taxonomy" id="1076125"/>
    <lineage>
        <taxon>Bacteria</taxon>
        <taxon>Bacillati</taxon>
        <taxon>Actinomycetota</taxon>
        <taxon>Actinomycetes</taxon>
        <taxon>Micromonosporales</taxon>
        <taxon>Micromonosporaceae</taxon>
    </lineage>
</organism>
<reference evidence="2 3" key="2">
    <citation type="submission" date="2020-03" db="EMBL/GenBank/DDBJ databases">
        <authorList>
            <person name="Ichikawa N."/>
            <person name="Kimura A."/>
            <person name="Kitahashi Y."/>
            <person name="Uohara A."/>
        </authorList>
    </citation>
    <scope>NUCLEOTIDE SEQUENCE [LARGE SCALE GENOMIC DNA]</scope>
    <source>
        <strain evidence="2 3">NBRC 108638</strain>
    </source>
</reference>
<name>A0A6V8LCP2_9ACTN</name>
<keyword evidence="3" id="KW-1185">Reference proteome</keyword>
<feature type="chain" id="PRO_5029005204" evidence="1">
    <location>
        <begin position="27"/>
        <end position="151"/>
    </location>
</feature>
<keyword evidence="1" id="KW-0732">Signal</keyword>